<feature type="domain" description="DUF6894" evidence="1">
    <location>
        <begin position="3"/>
        <end position="70"/>
    </location>
</feature>
<name>A0A1B2ELJ0_9HYPH</name>
<gene>
    <name evidence="2" type="ORF">BB934_23595</name>
</gene>
<dbReference type="Pfam" id="PF21834">
    <property type="entry name" value="DUF6894"/>
    <property type="match status" value="1"/>
</dbReference>
<dbReference type="InterPro" id="IPR054189">
    <property type="entry name" value="DUF6894"/>
</dbReference>
<evidence type="ECO:0000259" key="1">
    <source>
        <dbReference type="Pfam" id="PF21834"/>
    </source>
</evidence>
<dbReference type="AlphaFoldDB" id="A0A1B2ELJ0"/>
<evidence type="ECO:0000313" key="2">
    <source>
        <dbReference type="EMBL" id="ANY80846.1"/>
    </source>
</evidence>
<sequence length="75" mass="8667">MHCYFHLVHTHERILDETGIEVSDVEAAHYQALKAIQELRQDGESDEIDWRGWQLEVVDEAGKILLSIPLDTSQH</sequence>
<dbReference type="RefSeq" id="WP_099511918.1">
    <property type="nucleotide sequence ID" value="NZ_CP016616.1"/>
</dbReference>
<proteinExistence type="predicted"/>
<dbReference type="EMBL" id="CP016616">
    <property type="protein sequence ID" value="ANY80846.1"/>
    <property type="molecule type" value="Genomic_DNA"/>
</dbReference>
<dbReference type="KEGG" id="moc:BB934_23595"/>
<protein>
    <recommendedName>
        <fullName evidence="1">DUF6894 domain-containing protein</fullName>
    </recommendedName>
</protein>
<organism evidence="2">
    <name type="scientific">Microvirga ossetica</name>
    <dbReference type="NCBI Taxonomy" id="1882682"/>
    <lineage>
        <taxon>Bacteria</taxon>
        <taxon>Pseudomonadati</taxon>
        <taxon>Pseudomonadota</taxon>
        <taxon>Alphaproteobacteria</taxon>
        <taxon>Hyphomicrobiales</taxon>
        <taxon>Methylobacteriaceae</taxon>
        <taxon>Microvirga</taxon>
    </lineage>
</organism>
<dbReference type="OrthoDB" id="8020695at2"/>
<reference evidence="2" key="1">
    <citation type="submission" date="2016-07" db="EMBL/GenBank/DDBJ databases">
        <title>Microvirga ossetica sp. nov. a new species of rhizobia isolated from root nodules of the legume species Vicia alpestris Steven originated from North Ossetia region in the Caucasus.</title>
        <authorList>
            <person name="Safronova V.I."/>
            <person name="Kuznetsova I.G."/>
            <person name="Sazanova A.L."/>
            <person name="Belimov A."/>
            <person name="Andronov E."/>
            <person name="Osledkin Y.S."/>
            <person name="Onishchuk O.P."/>
            <person name="Kurchak O.N."/>
            <person name="Shaposhnikov A.I."/>
            <person name="Willems A."/>
            <person name="Tikhonovich I.A."/>
        </authorList>
    </citation>
    <scope>NUCLEOTIDE SEQUENCE [LARGE SCALE GENOMIC DNA]</scope>
    <source>
        <strain evidence="2">V5/3M</strain>
    </source>
</reference>
<accession>A0A1B2ELJ0</accession>